<reference evidence="1" key="1">
    <citation type="submission" date="2021-01" db="EMBL/GenBank/DDBJ databases">
        <authorList>
            <person name="Corre E."/>
            <person name="Pelletier E."/>
            <person name="Niang G."/>
            <person name="Scheremetjew M."/>
            <person name="Finn R."/>
            <person name="Kale V."/>
            <person name="Holt S."/>
            <person name="Cochrane G."/>
            <person name="Meng A."/>
            <person name="Brown T."/>
            <person name="Cohen L."/>
        </authorList>
    </citation>
    <scope>NUCLEOTIDE SEQUENCE</scope>
    <source>
        <strain evidence="1">RCC3387</strain>
    </source>
</reference>
<proteinExistence type="predicted"/>
<name>A0A7S2KT06_9DINO</name>
<evidence type="ECO:0000313" key="1">
    <source>
        <dbReference type="EMBL" id="CAD9585975.1"/>
    </source>
</evidence>
<sequence>MWRPDAGPCVAQVADWGELPEDAEYIRQLKAMPKRIMKRRELVIKNLMLEKVTRKQGKVNFSLAVWGLSEYSKSSGLGDEAASIVHVFYESRDERKVLNAFSSAGVDLEAVEAVPVEPDSPMPHEQEIMYSKESLLIQDDLTYEEGPPLSTEELKKRFNMA</sequence>
<protein>
    <submittedName>
        <fullName evidence="1">Uncharacterized protein</fullName>
    </submittedName>
</protein>
<accession>A0A7S2KT06</accession>
<gene>
    <name evidence="1" type="ORF">BRAN1462_LOCUS32909</name>
</gene>
<dbReference type="EMBL" id="HBGW01051813">
    <property type="protein sequence ID" value="CAD9585975.1"/>
    <property type="molecule type" value="Transcribed_RNA"/>
</dbReference>
<organism evidence="1">
    <name type="scientific">Zooxanthella nutricula</name>
    <dbReference type="NCBI Taxonomy" id="1333877"/>
    <lineage>
        <taxon>Eukaryota</taxon>
        <taxon>Sar</taxon>
        <taxon>Alveolata</taxon>
        <taxon>Dinophyceae</taxon>
        <taxon>Peridiniales</taxon>
        <taxon>Peridiniales incertae sedis</taxon>
        <taxon>Zooxanthella</taxon>
    </lineage>
</organism>
<dbReference type="AlphaFoldDB" id="A0A7S2KT06"/>